<keyword evidence="8" id="KW-0472">Membrane</keyword>
<evidence type="ECO:0000256" key="1">
    <source>
        <dbReference type="ARBA" id="ARBA00004459"/>
    </source>
</evidence>
<keyword evidence="7" id="KW-0653">Protein transport</keyword>
<dbReference type="InterPro" id="IPR029046">
    <property type="entry name" value="LolA/LolB/LppX"/>
</dbReference>
<dbReference type="Pfam" id="PF03550">
    <property type="entry name" value="LolB"/>
    <property type="match status" value="1"/>
</dbReference>
<comment type="subcellular location">
    <subcellularLocation>
        <location evidence="1">Cell outer membrane</location>
        <topology evidence="1">Lipid-anchor</topology>
    </subcellularLocation>
</comment>
<gene>
    <name evidence="14" type="primary">lolB</name>
    <name evidence="14" type="ORF">CWE09_00925</name>
</gene>
<evidence type="ECO:0000256" key="8">
    <source>
        <dbReference type="ARBA" id="ARBA00023136"/>
    </source>
</evidence>
<dbReference type="SUPFAM" id="SSF89392">
    <property type="entry name" value="Prokaryotic lipoproteins and lipoprotein localization factors"/>
    <property type="match status" value="1"/>
</dbReference>
<dbReference type="GO" id="GO:0009279">
    <property type="term" value="C:cell outer membrane"/>
    <property type="evidence" value="ECO:0007669"/>
    <property type="project" value="UniProtKB-SubCell"/>
</dbReference>
<evidence type="ECO:0000313" key="15">
    <source>
        <dbReference type="Proteomes" id="UP000288293"/>
    </source>
</evidence>
<dbReference type="GO" id="GO:0015031">
    <property type="term" value="P:protein transport"/>
    <property type="evidence" value="ECO:0007669"/>
    <property type="project" value="UniProtKB-KW"/>
</dbReference>
<feature type="chain" id="PRO_5019298173" description="Outer-membrane lipoprotein LolB" evidence="13">
    <location>
        <begin position="19"/>
        <end position="221"/>
    </location>
</feature>
<name>A0A432W5I5_9GAMM</name>
<organism evidence="14 15">
    <name type="scientific">Aliidiomarina minuta</name>
    <dbReference type="NCBI Taxonomy" id="880057"/>
    <lineage>
        <taxon>Bacteria</taxon>
        <taxon>Pseudomonadati</taxon>
        <taxon>Pseudomonadota</taxon>
        <taxon>Gammaproteobacteria</taxon>
        <taxon>Alteromonadales</taxon>
        <taxon>Idiomarinaceae</taxon>
        <taxon>Aliidiomarina</taxon>
    </lineage>
</organism>
<evidence type="ECO:0000256" key="4">
    <source>
        <dbReference type="ARBA" id="ARBA00016202"/>
    </source>
</evidence>
<dbReference type="AlphaFoldDB" id="A0A432W5I5"/>
<evidence type="ECO:0000256" key="3">
    <source>
        <dbReference type="ARBA" id="ARBA00011245"/>
    </source>
</evidence>
<evidence type="ECO:0000313" key="14">
    <source>
        <dbReference type="EMBL" id="RUO25330.1"/>
    </source>
</evidence>
<dbReference type="Proteomes" id="UP000288293">
    <property type="component" value="Unassembled WGS sequence"/>
</dbReference>
<dbReference type="OrthoDB" id="6237392at2"/>
<accession>A0A432W5I5</accession>
<evidence type="ECO:0000256" key="11">
    <source>
        <dbReference type="ARBA" id="ARBA00023237"/>
    </source>
</evidence>
<proteinExistence type="inferred from homology"/>
<reference evidence="14 15" key="1">
    <citation type="journal article" date="2011" name="Front. Microbiol.">
        <title>Genomic signatures of strain selection and enhancement in Bacillus atrophaeus var. globigii, a historical biowarfare simulant.</title>
        <authorList>
            <person name="Gibbons H.S."/>
            <person name="Broomall S.M."/>
            <person name="McNew L.A."/>
            <person name="Daligault H."/>
            <person name="Chapman C."/>
            <person name="Bruce D."/>
            <person name="Karavis M."/>
            <person name="Krepps M."/>
            <person name="McGregor P.A."/>
            <person name="Hong C."/>
            <person name="Park K.H."/>
            <person name="Akmal A."/>
            <person name="Feldman A."/>
            <person name="Lin J.S."/>
            <person name="Chang W.E."/>
            <person name="Higgs B.W."/>
            <person name="Demirev P."/>
            <person name="Lindquist J."/>
            <person name="Liem A."/>
            <person name="Fochler E."/>
            <person name="Read T.D."/>
            <person name="Tapia R."/>
            <person name="Johnson S."/>
            <person name="Bishop-Lilly K.A."/>
            <person name="Detter C."/>
            <person name="Han C."/>
            <person name="Sozhamannan S."/>
            <person name="Rosenzweig C.N."/>
            <person name="Skowronski E.W."/>
        </authorList>
    </citation>
    <scope>NUCLEOTIDE SEQUENCE [LARGE SCALE GENOMIC DNA]</scope>
    <source>
        <strain evidence="14 15">MLST1</strain>
    </source>
</reference>
<dbReference type="InterPro" id="IPR004565">
    <property type="entry name" value="OM_lipoprot_LolB"/>
</dbReference>
<dbReference type="EMBL" id="PIPL01000001">
    <property type="protein sequence ID" value="RUO25330.1"/>
    <property type="molecule type" value="Genomic_DNA"/>
</dbReference>
<keyword evidence="6 13" id="KW-0732">Signal</keyword>
<evidence type="ECO:0000256" key="7">
    <source>
        <dbReference type="ARBA" id="ARBA00022927"/>
    </source>
</evidence>
<dbReference type="CDD" id="cd16326">
    <property type="entry name" value="LolB"/>
    <property type="match status" value="1"/>
</dbReference>
<evidence type="ECO:0000256" key="6">
    <source>
        <dbReference type="ARBA" id="ARBA00022729"/>
    </source>
</evidence>
<sequence length="221" mass="25408">MRHICFLMLITLFLTACASRPDSVSETDADQQLIATHQAQLADIDNWEFQARMAFFNFRDNERHSASIRWQQAPESLYIRISHPLRGTLAQLEQQPGYAILTDDDDNQYYARDVSELLVQNLNIYLPVELINDALLGRHPGTRLLQPRYFEDGSLASYQVDVSEPGQASDRWSVLLSNYAAAQNHSALVPHSLELESSDYRIRLNISRWQIISPEDETHYD</sequence>
<dbReference type="NCBIfam" id="TIGR00548">
    <property type="entry name" value="lolB"/>
    <property type="match status" value="1"/>
</dbReference>
<evidence type="ECO:0000256" key="10">
    <source>
        <dbReference type="ARBA" id="ARBA00023186"/>
    </source>
</evidence>
<evidence type="ECO:0000256" key="9">
    <source>
        <dbReference type="ARBA" id="ARBA00023139"/>
    </source>
</evidence>
<evidence type="ECO:0000256" key="13">
    <source>
        <dbReference type="SAM" id="SignalP"/>
    </source>
</evidence>
<dbReference type="RefSeq" id="WP_126802027.1">
    <property type="nucleotide sequence ID" value="NZ_PIPL01000001.1"/>
</dbReference>
<evidence type="ECO:0000256" key="5">
    <source>
        <dbReference type="ARBA" id="ARBA00022448"/>
    </source>
</evidence>
<keyword evidence="9" id="KW-0564">Palmitate</keyword>
<evidence type="ECO:0000256" key="2">
    <source>
        <dbReference type="ARBA" id="ARBA00009696"/>
    </source>
</evidence>
<keyword evidence="12 14" id="KW-0449">Lipoprotein</keyword>
<comment type="caution">
    <text evidence="14">The sequence shown here is derived from an EMBL/GenBank/DDBJ whole genome shotgun (WGS) entry which is preliminary data.</text>
</comment>
<evidence type="ECO:0000256" key="12">
    <source>
        <dbReference type="ARBA" id="ARBA00023288"/>
    </source>
</evidence>
<keyword evidence="11" id="KW-0998">Cell outer membrane</keyword>
<comment type="subunit">
    <text evidence="3">Monomer.</text>
</comment>
<feature type="signal peptide" evidence="13">
    <location>
        <begin position="1"/>
        <end position="18"/>
    </location>
</feature>
<dbReference type="Gene3D" id="2.50.20.10">
    <property type="entry name" value="Lipoprotein localisation LolA/LolB/LppX"/>
    <property type="match status" value="1"/>
</dbReference>
<protein>
    <recommendedName>
        <fullName evidence="4">Outer-membrane lipoprotein LolB</fullName>
    </recommendedName>
</protein>
<keyword evidence="15" id="KW-1185">Reference proteome</keyword>
<keyword evidence="5" id="KW-0813">Transport</keyword>
<comment type="similarity">
    <text evidence="2">Belongs to the LolB family.</text>
</comment>
<dbReference type="PROSITE" id="PS51257">
    <property type="entry name" value="PROKAR_LIPOPROTEIN"/>
    <property type="match status" value="1"/>
</dbReference>
<keyword evidence="10" id="KW-0143">Chaperone</keyword>